<reference evidence="1" key="1">
    <citation type="submission" date="2021-02" db="EMBL/GenBank/DDBJ databases">
        <authorList>
            <person name="Nowell W R."/>
        </authorList>
    </citation>
    <scope>NUCLEOTIDE SEQUENCE</scope>
</reference>
<evidence type="ECO:0000313" key="2">
    <source>
        <dbReference type="Proteomes" id="UP000663828"/>
    </source>
</evidence>
<dbReference type="Proteomes" id="UP000663828">
    <property type="component" value="Unassembled WGS sequence"/>
</dbReference>
<feature type="non-terminal residue" evidence="1">
    <location>
        <position position="1"/>
    </location>
</feature>
<protein>
    <submittedName>
        <fullName evidence="1">Uncharacterized protein</fullName>
    </submittedName>
</protein>
<dbReference type="EMBL" id="CAJNOR010006231">
    <property type="protein sequence ID" value="CAF1589692.1"/>
    <property type="molecule type" value="Genomic_DNA"/>
</dbReference>
<evidence type="ECO:0000313" key="1">
    <source>
        <dbReference type="EMBL" id="CAF1589692.1"/>
    </source>
</evidence>
<name>A0A816A2P6_ADIRI</name>
<sequence length="83" mass="9342">MDNDSKIHRSNKTMASSFFDDLDLFFHNDDGKRNLHFESISIHNDNDPVLPVESSQLFESFDDLGRSEAIAISPQNASANLQS</sequence>
<proteinExistence type="predicted"/>
<organism evidence="1 2">
    <name type="scientific">Adineta ricciae</name>
    <name type="common">Rotifer</name>
    <dbReference type="NCBI Taxonomy" id="249248"/>
    <lineage>
        <taxon>Eukaryota</taxon>
        <taxon>Metazoa</taxon>
        <taxon>Spiralia</taxon>
        <taxon>Gnathifera</taxon>
        <taxon>Rotifera</taxon>
        <taxon>Eurotatoria</taxon>
        <taxon>Bdelloidea</taxon>
        <taxon>Adinetida</taxon>
        <taxon>Adinetidae</taxon>
        <taxon>Adineta</taxon>
    </lineage>
</organism>
<gene>
    <name evidence="1" type="ORF">XAT740_LOCUS46418</name>
</gene>
<keyword evidence="2" id="KW-1185">Reference proteome</keyword>
<dbReference type="AlphaFoldDB" id="A0A816A2P6"/>
<accession>A0A816A2P6</accession>
<comment type="caution">
    <text evidence="1">The sequence shown here is derived from an EMBL/GenBank/DDBJ whole genome shotgun (WGS) entry which is preliminary data.</text>
</comment>